<protein>
    <submittedName>
        <fullName evidence="5">BlaR1 family beta-lactam sensor/signal transducer</fullName>
    </submittedName>
</protein>
<keyword evidence="2" id="KW-0812">Transmembrane</keyword>
<dbReference type="PANTHER" id="PTHR34978">
    <property type="entry name" value="POSSIBLE SENSOR-TRANSDUCER PROTEIN BLAR"/>
    <property type="match status" value="1"/>
</dbReference>
<evidence type="ECO:0000313" key="6">
    <source>
        <dbReference type="Proteomes" id="UP001220962"/>
    </source>
</evidence>
<dbReference type="InterPro" id="IPR001460">
    <property type="entry name" value="PCN-bd_Tpept"/>
</dbReference>
<feature type="transmembrane region" description="Helical" evidence="2">
    <location>
        <begin position="109"/>
        <end position="132"/>
    </location>
</feature>
<feature type="domain" description="Penicillin-binding protein transpeptidase" evidence="3">
    <location>
        <begin position="369"/>
        <end position="583"/>
    </location>
</feature>
<dbReference type="Gene3D" id="3.40.710.10">
    <property type="entry name" value="DD-peptidase/beta-lactamase superfamily"/>
    <property type="match status" value="1"/>
</dbReference>
<reference evidence="5" key="1">
    <citation type="submission" date="2023-02" db="EMBL/GenBank/DDBJ databases">
        <title>Pathogen: clinical or host-associated sample.</title>
        <authorList>
            <person name="Hergert J."/>
            <person name="Casey R."/>
            <person name="Wagner J."/>
            <person name="Young E.L."/>
            <person name="Oakeson K.F."/>
        </authorList>
    </citation>
    <scope>NUCLEOTIDE SEQUENCE</scope>
    <source>
        <strain evidence="5">2022CK-00830</strain>
    </source>
</reference>
<dbReference type="AlphaFoldDB" id="A0AAX3MU13"/>
<name>A0AAX3MU13_9BACL</name>
<feature type="transmembrane region" description="Helical" evidence="2">
    <location>
        <begin position="220"/>
        <end position="239"/>
    </location>
</feature>
<dbReference type="CDD" id="cd07341">
    <property type="entry name" value="M56_BlaR1_MecR1_like"/>
    <property type="match status" value="1"/>
</dbReference>
<dbReference type="PANTHER" id="PTHR34978:SF3">
    <property type="entry name" value="SLR0241 PROTEIN"/>
    <property type="match status" value="1"/>
</dbReference>
<dbReference type="InterPro" id="IPR012338">
    <property type="entry name" value="Beta-lactam/transpept-like"/>
</dbReference>
<dbReference type="RefSeq" id="WP_047911873.1">
    <property type="nucleotide sequence ID" value="NZ_CP118101.1"/>
</dbReference>
<evidence type="ECO:0000259" key="4">
    <source>
        <dbReference type="Pfam" id="PF05569"/>
    </source>
</evidence>
<dbReference type="InterPro" id="IPR008756">
    <property type="entry name" value="Peptidase_M56"/>
</dbReference>
<dbReference type="EMBL" id="CP118101">
    <property type="protein sequence ID" value="WDH80581.1"/>
    <property type="molecule type" value="Genomic_DNA"/>
</dbReference>
<evidence type="ECO:0000256" key="2">
    <source>
        <dbReference type="SAM" id="Phobius"/>
    </source>
</evidence>
<proteinExistence type="inferred from homology"/>
<keyword evidence="2" id="KW-0472">Membrane</keyword>
<dbReference type="SUPFAM" id="SSF56601">
    <property type="entry name" value="beta-lactamase/transpeptidase-like"/>
    <property type="match status" value="1"/>
</dbReference>
<accession>A0AAX3MU13</accession>
<gene>
    <name evidence="5" type="ORF">PUW23_13525</name>
</gene>
<dbReference type="Pfam" id="PF00905">
    <property type="entry name" value="Transpeptidase"/>
    <property type="match status" value="1"/>
</dbReference>
<comment type="similarity">
    <text evidence="1">Belongs to the peptidase M56 family.</text>
</comment>
<evidence type="ECO:0000259" key="3">
    <source>
        <dbReference type="Pfam" id="PF00905"/>
    </source>
</evidence>
<evidence type="ECO:0000256" key="1">
    <source>
        <dbReference type="ARBA" id="ARBA00011075"/>
    </source>
</evidence>
<organism evidence="5 6">
    <name type="scientific">Paenibacillus urinalis</name>
    <dbReference type="NCBI Taxonomy" id="521520"/>
    <lineage>
        <taxon>Bacteria</taxon>
        <taxon>Bacillati</taxon>
        <taxon>Bacillota</taxon>
        <taxon>Bacilli</taxon>
        <taxon>Bacillales</taxon>
        <taxon>Paenibacillaceae</taxon>
        <taxon>Paenibacillus</taxon>
    </lineage>
</organism>
<dbReference type="GO" id="GO:0008658">
    <property type="term" value="F:penicillin binding"/>
    <property type="evidence" value="ECO:0007669"/>
    <property type="project" value="InterPro"/>
</dbReference>
<feature type="domain" description="Peptidase M56" evidence="4">
    <location>
        <begin position="9"/>
        <end position="303"/>
    </location>
</feature>
<keyword evidence="2" id="KW-1133">Transmembrane helix</keyword>
<dbReference type="NCBIfam" id="NF000326">
    <property type="entry name" value="blaR1_generic"/>
    <property type="match status" value="1"/>
</dbReference>
<dbReference type="Proteomes" id="UP001220962">
    <property type="component" value="Chromosome"/>
</dbReference>
<sequence length="589" mass="67944">MFAIFTVACIVSSISAGGILLLKFMFHRQLTTKWNYYLWFLLLAALVIPFIPSSLLSSGTFFNEFGGALSANHSDEAAQEPLYVSSNANLLQDFTVSVGRFAPDLFQTVVICIWASGILILAFVFFISWINIRRVTTLSERVVNREILNILEHCKRKLYLTNELRILESPLVQSPILTGFFKPCLVFPSGFTEWLTEAEVKYIILHELHHLRSKDYLTNYLFVVFQMLYWFNPLIWLAFRKMRLDREIACDQAVLKLLDEEQHTGYGLTILRFAERGSKSPYLNLANQLVSPKSQLKQRIEKIANFAAESRSNQRISIAIVIFTVVFILCQLPLVSAVEYDDSRYSFKEAEPVYEDLSRYFSGYEGTFVLYDMQQDEYQIYNKDHSTRRVSPDSTYKIYSALIGLETKAISEQDTRIAWNGHKYPYTEWNRDQTMHTALQDSVNWYFENMESRIKRSEIQHYLNLIQYGNTNISGNSEPYWLESSLKISAVEQVKLLHAMYTNQLGFDRKHAQAVKKAIHIEDKGDKALFGKTGTGTVNQKNTNGWFIGYVEDEDNCYFFATNIQDHGRSNGSTASQITLRILEDKGIY</sequence>
<feature type="transmembrane region" description="Helical" evidence="2">
    <location>
        <begin position="36"/>
        <end position="56"/>
    </location>
</feature>
<feature type="transmembrane region" description="Helical" evidence="2">
    <location>
        <begin position="316"/>
        <end position="338"/>
    </location>
</feature>
<dbReference type="Gene3D" id="3.30.2010.10">
    <property type="entry name" value="Metalloproteases ('zincins'), catalytic domain"/>
    <property type="match status" value="1"/>
</dbReference>
<dbReference type="InterPro" id="IPR052173">
    <property type="entry name" value="Beta-lactam_resp_regulator"/>
</dbReference>
<evidence type="ECO:0000313" key="5">
    <source>
        <dbReference type="EMBL" id="WDH80581.1"/>
    </source>
</evidence>
<dbReference type="Pfam" id="PF05569">
    <property type="entry name" value="Peptidase_M56"/>
    <property type="match status" value="1"/>
</dbReference>